<keyword evidence="1" id="KW-0677">Repeat</keyword>
<evidence type="ECO:0000313" key="6">
    <source>
        <dbReference type="EMBL" id="CAD5225925.1"/>
    </source>
</evidence>
<dbReference type="SMART" id="SM00360">
    <property type="entry name" value="RRM"/>
    <property type="match status" value="2"/>
</dbReference>
<dbReference type="EMBL" id="CAJFCW020000005">
    <property type="protein sequence ID" value="CAG9121487.1"/>
    <property type="molecule type" value="Genomic_DNA"/>
</dbReference>
<keyword evidence="2 3" id="KW-0694">RNA-binding</keyword>
<dbReference type="Pfam" id="PF00076">
    <property type="entry name" value="RRM_1"/>
    <property type="match status" value="2"/>
</dbReference>
<gene>
    <name evidence="6" type="ORF">BOKJ2_LOCUS11821</name>
</gene>
<dbReference type="InterPro" id="IPR012677">
    <property type="entry name" value="Nucleotide-bd_a/b_plait_sf"/>
</dbReference>
<feature type="region of interest" description="Disordered" evidence="4">
    <location>
        <begin position="446"/>
        <end position="468"/>
    </location>
</feature>
<feature type="domain" description="RRM" evidence="5">
    <location>
        <begin position="145"/>
        <end position="226"/>
    </location>
</feature>
<dbReference type="OrthoDB" id="10067824at2759"/>
<keyword evidence="7" id="KW-1185">Reference proteome</keyword>
<dbReference type="Gene3D" id="3.30.70.330">
    <property type="match status" value="2"/>
</dbReference>
<dbReference type="CDD" id="cd12332">
    <property type="entry name" value="RRM1_p54nrb_like"/>
    <property type="match status" value="1"/>
</dbReference>
<comment type="caution">
    <text evidence="6">The sequence shown here is derived from an EMBL/GenBank/DDBJ whole genome shotgun (WGS) entry which is preliminary data.</text>
</comment>
<feature type="region of interest" description="Disordered" evidence="4">
    <location>
        <begin position="324"/>
        <end position="366"/>
    </location>
</feature>
<sequence>MSNRGPVSKVKKEADNRGGRRDDRRDDRNTNKPRPRPDDKPRGVGAPDFRMPDKSAQSFTLEIPKKKFTGRCRLFVGNLPNEMKEDELKKMFVEFGEINECYCSGKGFAFLRLDTRAHAEAAKETLDGKTIKGRQLRVRFAVHGAALRVKELSACVSNEMLYHTFSVFGEVERAIHIVDERGKPTGEGIIEFERKSSAQEALKNIEDRVFIMSAQSHPLRAEMLEPKDDEDGLAERMIQRTPQTLKEREVAPHFADLKSFEFVYGQRWKDLYKHESERRAQLEEELVAKRRQLEADLEIEYEDYRAQMIREDLERQKRELERLEHLKRERSRGVPPPMAPRYPGNDGPLGRPPPTYGRDPGRDHRGPDLDVNKILNSFRGPVPDMGPPQMGMDPHAIGVHRSLQKSLGLADGPGPMGPPPMGPPQGYGAPPGGFFNGFAPGMAPPGPVPLHAMGGPHDYRPDLKRARR</sequence>
<feature type="region of interest" description="Disordered" evidence="4">
    <location>
        <begin position="1"/>
        <end position="56"/>
    </location>
</feature>
<evidence type="ECO:0000256" key="3">
    <source>
        <dbReference type="PROSITE-ProRule" id="PRU00176"/>
    </source>
</evidence>
<dbReference type="SUPFAM" id="SSF54928">
    <property type="entry name" value="RNA-binding domain, RBD"/>
    <property type="match status" value="1"/>
</dbReference>
<dbReference type="InterPro" id="IPR035979">
    <property type="entry name" value="RBD_domain_sf"/>
</dbReference>
<dbReference type="GO" id="GO:0003723">
    <property type="term" value="F:RNA binding"/>
    <property type="evidence" value="ECO:0007669"/>
    <property type="project" value="UniProtKB-UniRule"/>
</dbReference>
<name>A0A811LFI3_9BILA</name>
<dbReference type="Proteomes" id="UP000614601">
    <property type="component" value="Unassembled WGS sequence"/>
</dbReference>
<evidence type="ECO:0000313" key="7">
    <source>
        <dbReference type="Proteomes" id="UP000614601"/>
    </source>
</evidence>
<feature type="compositionally biased region" description="Basic and acidic residues" evidence="4">
    <location>
        <begin position="10"/>
        <end position="42"/>
    </location>
</feature>
<dbReference type="Gene3D" id="6.10.250.1170">
    <property type="match status" value="1"/>
</dbReference>
<evidence type="ECO:0000256" key="2">
    <source>
        <dbReference type="ARBA" id="ARBA00022884"/>
    </source>
</evidence>
<dbReference type="EMBL" id="CAJFDH010000005">
    <property type="protein sequence ID" value="CAD5225925.1"/>
    <property type="molecule type" value="Genomic_DNA"/>
</dbReference>
<dbReference type="Pfam" id="PF08075">
    <property type="entry name" value="NOPS"/>
    <property type="match status" value="1"/>
</dbReference>
<feature type="compositionally biased region" description="Basic and acidic residues" evidence="4">
    <location>
        <begin position="457"/>
        <end position="468"/>
    </location>
</feature>
<proteinExistence type="predicted"/>
<organism evidence="6 7">
    <name type="scientific">Bursaphelenchus okinawaensis</name>
    <dbReference type="NCBI Taxonomy" id="465554"/>
    <lineage>
        <taxon>Eukaryota</taxon>
        <taxon>Metazoa</taxon>
        <taxon>Ecdysozoa</taxon>
        <taxon>Nematoda</taxon>
        <taxon>Chromadorea</taxon>
        <taxon>Rhabditida</taxon>
        <taxon>Tylenchina</taxon>
        <taxon>Tylenchomorpha</taxon>
        <taxon>Aphelenchoidea</taxon>
        <taxon>Aphelenchoididae</taxon>
        <taxon>Bursaphelenchus</taxon>
    </lineage>
</organism>
<feature type="domain" description="RRM" evidence="5">
    <location>
        <begin position="72"/>
        <end position="143"/>
    </location>
</feature>
<dbReference type="PROSITE" id="PS50102">
    <property type="entry name" value="RRM"/>
    <property type="match status" value="2"/>
</dbReference>
<dbReference type="FunFam" id="3.30.70.330:FF:000043">
    <property type="entry name" value="paraspeckle component 1 isoform X1"/>
    <property type="match status" value="1"/>
</dbReference>
<dbReference type="Proteomes" id="UP000783686">
    <property type="component" value="Unassembled WGS sequence"/>
</dbReference>
<dbReference type="InterPro" id="IPR000504">
    <property type="entry name" value="RRM_dom"/>
</dbReference>
<reference evidence="6" key="1">
    <citation type="submission" date="2020-09" db="EMBL/GenBank/DDBJ databases">
        <authorList>
            <person name="Kikuchi T."/>
        </authorList>
    </citation>
    <scope>NUCLEOTIDE SEQUENCE</scope>
    <source>
        <strain evidence="6">SH1</strain>
    </source>
</reference>
<evidence type="ECO:0000256" key="4">
    <source>
        <dbReference type="SAM" id="MobiDB-lite"/>
    </source>
</evidence>
<evidence type="ECO:0000259" key="5">
    <source>
        <dbReference type="PROSITE" id="PS50102"/>
    </source>
</evidence>
<dbReference type="PANTHER" id="PTHR23189">
    <property type="entry name" value="RNA RECOGNITION MOTIF-CONTAINING"/>
    <property type="match status" value="1"/>
</dbReference>
<dbReference type="InterPro" id="IPR012975">
    <property type="entry name" value="NOPS"/>
</dbReference>
<accession>A0A811LFI3</accession>
<protein>
    <recommendedName>
        <fullName evidence="5">RRM domain-containing protein</fullName>
    </recommendedName>
</protein>
<evidence type="ECO:0000256" key="1">
    <source>
        <dbReference type="ARBA" id="ARBA00022737"/>
    </source>
</evidence>
<dbReference type="AlphaFoldDB" id="A0A811LFI3"/>